<evidence type="ECO:0000313" key="5">
    <source>
        <dbReference type="EMBL" id="CAH3123188.1"/>
    </source>
</evidence>
<feature type="region of interest" description="Disordered" evidence="3">
    <location>
        <begin position="209"/>
        <end position="246"/>
    </location>
</feature>
<dbReference type="InterPro" id="IPR017901">
    <property type="entry name" value="C-CAP_CF_C-like"/>
</dbReference>
<dbReference type="PROSITE" id="PS51329">
    <property type="entry name" value="C_CAP_COFACTOR_C"/>
    <property type="match status" value="1"/>
</dbReference>
<evidence type="ECO:0000256" key="3">
    <source>
        <dbReference type="SAM" id="MobiDB-lite"/>
    </source>
</evidence>
<proteinExistence type="inferred from homology"/>
<dbReference type="SUPFAM" id="SSF101278">
    <property type="entry name" value="N-terminal domain of adenylylcyclase associated protein, CAP"/>
    <property type="match status" value="1"/>
</dbReference>
<dbReference type="SMART" id="SM00673">
    <property type="entry name" value="CARP"/>
    <property type="match status" value="2"/>
</dbReference>
<dbReference type="Pfam" id="PF21938">
    <property type="entry name" value="CAP_N"/>
    <property type="match status" value="1"/>
</dbReference>
<feature type="compositionally biased region" description="Pro residues" evidence="3">
    <location>
        <begin position="215"/>
        <end position="237"/>
    </location>
</feature>
<dbReference type="InterPro" id="IPR036223">
    <property type="entry name" value="CAP_C_sf"/>
</dbReference>
<evidence type="ECO:0000259" key="4">
    <source>
        <dbReference type="PROSITE" id="PS51329"/>
    </source>
</evidence>
<dbReference type="InterPro" id="IPR053950">
    <property type="entry name" value="CAP_N"/>
</dbReference>
<comment type="caution">
    <text evidence="5">The sequence shown here is derived from an EMBL/GenBank/DDBJ whole genome shotgun (WGS) entry which is preliminary data.</text>
</comment>
<dbReference type="SUPFAM" id="SSF69340">
    <property type="entry name" value="C-terminal domain of adenylylcyclase associated protein"/>
    <property type="match status" value="1"/>
</dbReference>
<reference evidence="5 6" key="1">
    <citation type="submission" date="2022-05" db="EMBL/GenBank/DDBJ databases">
        <authorList>
            <consortium name="Genoscope - CEA"/>
            <person name="William W."/>
        </authorList>
    </citation>
    <scope>NUCLEOTIDE SEQUENCE [LARGE SCALE GENOMIC DNA]</scope>
</reference>
<dbReference type="EMBL" id="CALNXK010000038">
    <property type="protein sequence ID" value="CAH3123188.1"/>
    <property type="molecule type" value="Genomic_DNA"/>
</dbReference>
<dbReference type="InterPro" id="IPR006599">
    <property type="entry name" value="CARP_motif"/>
</dbReference>
<sequence length="464" mass="49614">MSGDLSALVARLEAVTARLESAADKASGGAPEDVGVLVAAYDEVLNGKVAEFYQLSSQIGGDVDTQVKLVKKAFDAQRGIIVLASKSQKPSMDEFKKILKPLGDAISEVQGFREKNRSSKLFNNLSAVSEAIPALGWVSVSPTPAPYVKEMLDAAQFFMNRVLKDFKGKDEKHVNWVNCLKAALTDLQAYVKAHHTTGLVWSKTGAVAKASAGSVPPPPPPGPAPPPPPPIQAPSPAPSGQDTQRGAAAALFSEINKAGTNISSGLRKVRDDQKTHKNKDLRKTGPVPDKPKPAVVSAPKAQAVKKPPVFGLQGKKWLVEYQENNKEVVISDAHSSHTVYVYSCKNSTIQVKGKINSMVVDNCKKTAVVLDGAIGTVEFINCQSVQCQVNEKVPTVSIDKTDGCQVFFPNGIGSTEIVTAKSSEMNIMLPKDGEQDMGEYSLPEQFKSVWNGKTFVTTSSESLG</sequence>
<dbReference type="Gene3D" id="2.160.20.70">
    <property type="match status" value="1"/>
</dbReference>
<dbReference type="Pfam" id="PF01213">
    <property type="entry name" value="CAP_N-CM"/>
    <property type="match status" value="1"/>
</dbReference>
<dbReference type="Proteomes" id="UP001159405">
    <property type="component" value="Unassembled WGS sequence"/>
</dbReference>
<dbReference type="PANTHER" id="PTHR10652:SF0">
    <property type="entry name" value="ADENYLYL CYCLASE-ASSOCIATED PROTEIN"/>
    <property type="match status" value="1"/>
</dbReference>
<dbReference type="InterPro" id="IPR013992">
    <property type="entry name" value="Adenylate_cyclase-assoc_CAP_N"/>
</dbReference>
<dbReference type="InterPro" id="IPR013912">
    <property type="entry name" value="Adenylate_cyclase-assoc_CAP_C"/>
</dbReference>
<dbReference type="InterPro" id="IPR001837">
    <property type="entry name" value="Adenylate_cyclase-assoc_CAP"/>
</dbReference>
<dbReference type="InterPro" id="IPR018106">
    <property type="entry name" value="CAP_CS_N"/>
</dbReference>
<comment type="similarity">
    <text evidence="1 2">Belongs to the CAP family.</text>
</comment>
<feature type="region of interest" description="Disordered" evidence="3">
    <location>
        <begin position="262"/>
        <end position="301"/>
    </location>
</feature>
<dbReference type="PANTHER" id="PTHR10652">
    <property type="entry name" value="ADENYLYL CYCLASE-ASSOCIATED PROTEIN"/>
    <property type="match status" value="1"/>
</dbReference>
<dbReference type="Pfam" id="PF08603">
    <property type="entry name" value="CAP_C"/>
    <property type="match status" value="1"/>
</dbReference>
<protein>
    <recommendedName>
        <fullName evidence="2">Adenylyl cyclase-associated protein</fullName>
    </recommendedName>
</protein>
<dbReference type="InterPro" id="IPR016098">
    <property type="entry name" value="CAP/MinC_C"/>
</dbReference>
<organism evidence="5 6">
    <name type="scientific">Porites lobata</name>
    <dbReference type="NCBI Taxonomy" id="104759"/>
    <lineage>
        <taxon>Eukaryota</taxon>
        <taxon>Metazoa</taxon>
        <taxon>Cnidaria</taxon>
        <taxon>Anthozoa</taxon>
        <taxon>Hexacorallia</taxon>
        <taxon>Scleractinia</taxon>
        <taxon>Fungiina</taxon>
        <taxon>Poritidae</taxon>
        <taxon>Porites</taxon>
    </lineage>
</organism>
<name>A0ABN8NUV2_9CNID</name>
<dbReference type="Gene3D" id="1.25.40.330">
    <property type="entry name" value="Adenylate cyclase-associated CAP, N-terminal domain"/>
    <property type="match status" value="1"/>
</dbReference>
<keyword evidence="6" id="KW-1185">Reference proteome</keyword>
<accession>A0ABN8NUV2</accession>
<evidence type="ECO:0000256" key="1">
    <source>
        <dbReference type="ARBA" id="ARBA00007659"/>
    </source>
</evidence>
<gene>
    <name evidence="5" type="ORF">PLOB_00029836</name>
</gene>
<dbReference type="PROSITE" id="PS01088">
    <property type="entry name" value="CAP_1"/>
    <property type="match status" value="1"/>
</dbReference>
<feature type="domain" description="C-CAP/cofactor C-like" evidence="4">
    <location>
        <begin position="299"/>
        <end position="442"/>
    </location>
</feature>
<dbReference type="InterPro" id="IPR036222">
    <property type="entry name" value="CAP_N_sf"/>
</dbReference>
<evidence type="ECO:0000256" key="2">
    <source>
        <dbReference type="RuleBase" id="RU000647"/>
    </source>
</evidence>
<evidence type="ECO:0000313" key="6">
    <source>
        <dbReference type="Proteomes" id="UP001159405"/>
    </source>
</evidence>